<evidence type="ECO:0000256" key="5">
    <source>
        <dbReference type="ARBA" id="ARBA00022691"/>
    </source>
</evidence>
<dbReference type="PANTHER" id="PTHR43648">
    <property type="entry name" value="ELECTRON TRANSFER FLAVOPROTEIN BETA SUBUNIT LYSINE METHYLTRANSFERASE"/>
    <property type="match status" value="1"/>
</dbReference>
<evidence type="ECO:0000313" key="8">
    <source>
        <dbReference type="Proteomes" id="UP000235015"/>
    </source>
</evidence>
<dbReference type="InterPro" id="IPR050078">
    <property type="entry name" value="Ribosomal_L11_MeTrfase_PrmA"/>
</dbReference>
<dbReference type="Gene3D" id="3.40.50.150">
    <property type="entry name" value="Vaccinia Virus protein VP39"/>
    <property type="match status" value="1"/>
</dbReference>
<dbReference type="InterPro" id="IPR004498">
    <property type="entry name" value="Ribosomal_PrmA_MeTrfase"/>
</dbReference>
<evidence type="ECO:0000313" key="7">
    <source>
        <dbReference type="EMBL" id="PLX60486.1"/>
    </source>
</evidence>
<keyword evidence="7" id="KW-0687">Ribonucleoprotein</keyword>
<keyword evidence="7" id="KW-0689">Ribosomal protein</keyword>
<evidence type="ECO:0000256" key="6">
    <source>
        <dbReference type="HAMAP-Rule" id="MF_00735"/>
    </source>
</evidence>
<dbReference type="GO" id="GO:0016279">
    <property type="term" value="F:protein-lysine N-methyltransferase activity"/>
    <property type="evidence" value="ECO:0007669"/>
    <property type="project" value="TreeGrafter"/>
</dbReference>
<keyword evidence="3 6" id="KW-0489">Methyltransferase</keyword>
<comment type="function">
    <text evidence="6">Methylates ribosomal protein L11.</text>
</comment>
<dbReference type="NCBIfam" id="TIGR00406">
    <property type="entry name" value="prmA"/>
    <property type="match status" value="1"/>
</dbReference>
<sequence length="292" mass="32688">MPWIQAHLITSKDQAPLIELLFENLGALSTTLVDAEDEPLLEPKPGELPIWQQTRVTGLFEGHIDSDHLRQRINQDLNSDVTRTLELERLEDQEWERAWLDNFHAMPFGQRLWICPQGKRPEQPDAVIVELDPGLAFGTGTHPTTALCLQWLDHTPLEQLELIDFGCGSGILAVAALKLGAKRVYATDHDPQAMQATTANAEKNGVLERLQLCDSQHPPTHPVDLVMANILAGTLIELKDILTRLTRPGGRIILSGILSEQAQMVSDAYADAFSMQPPRQQEEWILLEGRRK</sequence>
<dbReference type="HAMAP" id="MF_00735">
    <property type="entry name" value="Methyltr_PrmA"/>
    <property type="match status" value="1"/>
</dbReference>
<dbReference type="GO" id="GO:0005840">
    <property type="term" value="C:ribosome"/>
    <property type="evidence" value="ECO:0007669"/>
    <property type="project" value="UniProtKB-KW"/>
</dbReference>
<protein>
    <recommendedName>
        <fullName evidence="6">Ribosomal protein L11 methyltransferase</fullName>
        <shortName evidence="6">L11 Mtase</shortName>
        <ecNumber evidence="6">2.1.1.-</ecNumber>
    </recommendedName>
</protein>
<keyword evidence="2 6" id="KW-0963">Cytoplasm</keyword>
<comment type="subcellular location">
    <subcellularLocation>
        <location evidence="6">Cytoplasm</location>
    </subcellularLocation>
</comment>
<keyword evidence="4 6" id="KW-0808">Transferase</keyword>
<dbReference type="PANTHER" id="PTHR43648:SF1">
    <property type="entry name" value="ELECTRON TRANSFER FLAVOPROTEIN BETA SUBUNIT LYSINE METHYLTRANSFERASE"/>
    <property type="match status" value="1"/>
</dbReference>
<feature type="binding site" evidence="6">
    <location>
        <position position="166"/>
    </location>
    <ligand>
        <name>S-adenosyl-L-methionine</name>
        <dbReference type="ChEBI" id="CHEBI:59789"/>
    </ligand>
</feature>
<dbReference type="PIRSF" id="PIRSF000401">
    <property type="entry name" value="RPL11_MTase"/>
    <property type="match status" value="1"/>
</dbReference>
<dbReference type="AlphaFoldDB" id="A0A2N6CTK0"/>
<evidence type="ECO:0000256" key="2">
    <source>
        <dbReference type="ARBA" id="ARBA00022490"/>
    </source>
</evidence>
<feature type="binding site" evidence="6">
    <location>
        <position position="145"/>
    </location>
    <ligand>
        <name>S-adenosyl-L-methionine</name>
        <dbReference type="ChEBI" id="CHEBI:59789"/>
    </ligand>
</feature>
<comment type="similarity">
    <text evidence="1 6">Belongs to the methyltransferase superfamily. PrmA family.</text>
</comment>
<dbReference type="CDD" id="cd02440">
    <property type="entry name" value="AdoMet_MTases"/>
    <property type="match status" value="1"/>
</dbReference>
<dbReference type="EMBL" id="PKUN01000023">
    <property type="protein sequence ID" value="PLX60486.1"/>
    <property type="molecule type" value="Genomic_DNA"/>
</dbReference>
<dbReference type="Proteomes" id="UP000235015">
    <property type="component" value="Unassembled WGS sequence"/>
</dbReference>
<dbReference type="EC" id="2.1.1.-" evidence="6"/>
<organism evidence="7 8">
    <name type="scientific">Sedimenticola selenatireducens</name>
    <dbReference type="NCBI Taxonomy" id="191960"/>
    <lineage>
        <taxon>Bacteria</taxon>
        <taxon>Pseudomonadati</taxon>
        <taxon>Pseudomonadota</taxon>
        <taxon>Gammaproteobacteria</taxon>
        <taxon>Chromatiales</taxon>
        <taxon>Sedimenticolaceae</taxon>
        <taxon>Sedimenticola</taxon>
    </lineage>
</organism>
<dbReference type="RefSeq" id="WP_273440053.1">
    <property type="nucleotide sequence ID" value="NZ_PKUN01000023.1"/>
</dbReference>
<dbReference type="STRING" id="1111735.GCA_000428045_01480"/>
<evidence type="ECO:0000256" key="1">
    <source>
        <dbReference type="ARBA" id="ARBA00009741"/>
    </source>
</evidence>
<evidence type="ECO:0000256" key="4">
    <source>
        <dbReference type="ARBA" id="ARBA00022679"/>
    </source>
</evidence>
<keyword evidence="5 6" id="KW-0949">S-adenosyl-L-methionine</keyword>
<accession>A0A2N6CTK0</accession>
<proteinExistence type="inferred from homology"/>
<dbReference type="GO" id="GO:0032259">
    <property type="term" value="P:methylation"/>
    <property type="evidence" value="ECO:0007669"/>
    <property type="project" value="UniProtKB-KW"/>
</dbReference>
<dbReference type="InterPro" id="IPR029063">
    <property type="entry name" value="SAM-dependent_MTases_sf"/>
</dbReference>
<dbReference type="Pfam" id="PF06325">
    <property type="entry name" value="PrmA"/>
    <property type="match status" value="1"/>
</dbReference>
<dbReference type="GO" id="GO:0005829">
    <property type="term" value="C:cytosol"/>
    <property type="evidence" value="ECO:0007669"/>
    <property type="project" value="TreeGrafter"/>
</dbReference>
<evidence type="ECO:0000256" key="3">
    <source>
        <dbReference type="ARBA" id="ARBA00022603"/>
    </source>
</evidence>
<dbReference type="SUPFAM" id="SSF53335">
    <property type="entry name" value="S-adenosyl-L-methionine-dependent methyltransferases"/>
    <property type="match status" value="1"/>
</dbReference>
<gene>
    <name evidence="6" type="primary">prmA</name>
    <name evidence="7" type="ORF">C0630_13540</name>
</gene>
<feature type="binding site" evidence="6">
    <location>
        <position position="229"/>
    </location>
    <ligand>
        <name>S-adenosyl-L-methionine</name>
        <dbReference type="ChEBI" id="CHEBI:59789"/>
    </ligand>
</feature>
<reference evidence="7 8" key="1">
    <citation type="submission" date="2017-11" db="EMBL/GenBank/DDBJ databases">
        <title>Genome-resolved metagenomics identifies genetic mobility, metabolic interactions, and unexpected diversity in perchlorate-reducing communities.</title>
        <authorList>
            <person name="Barnum T.P."/>
            <person name="Figueroa I.A."/>
            <person name="Carlstrom C.I."/>
            <person name="Lucas L.N."/>
            <person name="Engelbrektson A.L."/>
            <person name="Coates J.D."/>
        </authorList>
    </citation>
    <scope>NUCLEOTIDE SEQUENCE [LARGE SCALE GENOMIC DNA]</scope>
    <source>
        <strain evidence="7">BM301</strain>
    </source>
</reference>
<feature type="binding site" evidence="6">
    <location>
        <position position="188"/>
    </location>
    <ligand>
        <name>S-adenosyl-L-methionine</name>
        <dbReference type="ChEBI" id="CHEBI:59789"/>
    </ligand>
</feature>
<comment type="catalytic activity">
    <reaction evidence="6">
        <text>L-lysyl-[protein] + 3 S-adenosyl-L-methionine = N(6),N(6),N(6)-trimethyl-L-lysyl-[protein] + 3 S-adenosyl-L-homocysteine + 3 H(+)</text>
        <dbReference type="Rhea" id="RHEA:54192"/>
        <dbReference type="Rhea" id="RHEA-COMP:9752"/>
        <dbReference type="Rhea" id="RHEA-COMP:13826"/>
        <dbReference type="ChEBI" id="CHEBI:15378"/>
        <dbReference type="ChEBI" id="CHEBI:29969"/>
        <dbReference type="ChEBI" id="CHEBI:57856"/>
        <dbReference type="ChEBI" id="CHEBI:59789"/>
        <dbReference type="ChEBI" id="CHEBI:61961"/>
    </reaction>
</comment>
<name>A0A2N6CTK0_9GAMM</name>
<comment type="caution">
    <text evidence="7">The sequence shown here is derived from an EMBL/GenBank/DDBJ whole genome shotgun (WGS) entry which is preliminary data.</text>
</comment>